<evidence type="ECO:0000256" key="2">
    <source>
        <dbReference type="SAM" id="Phobius"/>
    </source>
</evidence>
<keyword evidence="2" id="KW-1133">Transmembrane helix</keyword>
<organism evidence="3 4">
    <name type="scientific">Xenopus laevis</name>
    <name type="common">African clawed frog</name>
    <dbReference type="NCBI Taxonomy" id="8355"/>
    <lineage>
        <taxon>Eukaryota</taxon>
        <taxon>Metazoa</taxon>
        <taxon>Chordata</taxon>
        <taxon>Craniata</taxon>
        <taxon>Vertebrata</taxon>
        <taxon>Euteleostomi</taxon>
        <taxon>Amphibia</taxon>
        <taxon>Batrachia</taxon>
        <taxon>Anura</taxon>
        <taxon>Pipoidea</taxon>
        <taxon>Pipidae</taxon>
        <taxon>Xenopodinae</taxon>
        <taxon>Xenopus</taxon>
        <taxon>Xenopus</taxon>
    </lineage>
</organism>
<evidence type="ECO:0000313" key="4">
    <source>
        <dbReference type="RefSeq" id="XP_041443077.1"/>
    </source>
</evidence>
<accession>A0A8J1MMV9</accession>
<protein>
    <submittedName>
        <fullName evidence="4">Uncharacterized protein LOC121401616 isoform X2</fullName>
    </submittedName>
</protein>
<feature type="transmembrane region" description="Helical" evidence="2">
    <location>
        <begin position="76"/>
        <end position="102"/>
    </location>
</feature>
<gene>
    <name evidence="4" type="primary">LOC121401616</name>
</gene>
<reference evidence="4" key="1">
    <citation type="submission" date="2025-08" db="UniProtKB">
        <authorList>
            <consortium name="RefSeq"/>
        </authorList>
    </citation>
    <scope>IDENTIFICATION</scope>
    <source>
        <strain evidence="4">J_2021</strain>
        <tissue evidence="4">Erythrocytes</tissue>
    </source>
</reference>
<keyword evidence="2" id="KW-0812">Transmembrane</keyword>
<keyword evidence="2" id="KW-0472">Membrane</keyword>
<dbReference type="AlphaFoldDB" id="A0A8J1MMV9"/>
<sequence>MRQENRETGNKKLIYCHKMNRGKCQGHADDNIYQNVGDCKKEPTENPGKKKKEIHQDPRQESKYLKATERLRAQRTLLIAMMILHILTLILLILFSSFLVTYSSDIFGQLNKTGKEKTDPAPLIIAINVTFGEEKTDPAPLIIAINVTFDNSNSVCSDVTLENCNCMQCVCNTKKNYCSCLTEKKIAVRACSCLCFGSPATVPSKGLPQDLPV</sequence>
<evidence type="ECO:0000313" key="3">
    <source>
        <dbReference type="Proteomes" id="UP000186698"/>
    </source>
</evidence>
<dbReference type="GeneID" id="121401616"/>
<dbReference type="RefSeq" id="XP_041443077.1">
    <property type="nucleotide sequence ID" value="XM_041587143.1"/>
</dbReference>
<feature type="compositionally biased region" description="Basic and acidic residues" evidence="1">
    <location>
        <begin position="38"/>
        <end position="61"/>
    </location>
</feature>
<evidence type="ECO:0000256" key="1">
    <source>
        <dbReference type="SAM" id="MobiDB-lite"/>
    </source>
</evidence>
<feature type="region of interest" description="Disordered" evidence="1">
    <location>
        <begin position="37"/>
        <end position="61"/>
    </location>
</feature>
<name>A0A8J1MMV9_XENLA</name>
<keyword evidence="3" id="KW-1185">Reference proteome</keyword>
<proteinExistence type="predicted"/>
<dbReference type="Proteomes" id="UP000186698">
    <property type="component" value="Chromosome 3L"/>
</dbReference>